<dbReference type="KEGG" id="bvi:Bcep1808_6710"/>
<evidence type="ECO:0000256" key="1">
    <source>
        <dbReference type="SAM" id="MobiDB-lite"/>
    </source>
</evidence>
<proteinExistence type="predicted"/>
<sequence>MTCEACDQMLSSDAPVPHEGLRPLQKPKKLRPLGRRPVLVEAFRCQVCGANWIRESDPGRGSHPEWVCLHRASNILDPHAVSAAESPAAQPTGRPAINQRQGEPRDAPTDQFPAAPRLA</sequence>
<dbReference type="Proteomes" id="UP000002287">
    <property type="component" value="Plasmid pBVIE01"/>
</dbReference>
<evidence type="ECO:0000313" key="3">
    <source>
        <dbReference type="Proteomes" id="UP000002287"/>
    </source>
</evidence>
<accession>A4JTJ5</accession>
<dbReference type="EMBL" id="CP000617">
    <property type="protein sequence ID" value="ABO59598.1"/>
    <property type="molecule type" value="Genomic_DNA"/>
</dbReference>
<reference evidence="2 3" key="1">
    <citation type="submission" date="2007-03" db="EMBL/GenBank/DDBJ databases">
        <title>Complete sequence of plasmid pBVIE01 of Burkholderia vietnamiensis G4.</title>
        <authorList>
            <consortium name="US DOE Joint Genome Institute"/>
            <person name="Copeland A."/>
            <person name="Lucas S."/>
            <person name="Lapidus A."/>
            <person name="Barry K."/>
            <person name="Detter J.C."/>
            <person name="Glavina del Rio T."/>
            <person name="Hammon N."/>
            <person name="Israni S."/>
            <person name="Dalin E."/>
            <person name="Tice H."/>
            <person name="Pitluck S."/>
            <person name="Chain P."/>
            <person name="Malfatti S."/>
            <person name="Shin M."/>
            <person name="Vergez L."/>
            <person name="Schmutz J."/>
            <person name="Larimer F."/>
            <person name="Land M."/>
            <person name="Hauser L."/>
            <person name="Kyrpides N."/>
            <person name="Tiedje J."/>
            <person name="Richardson P."/>
        </authorList>
    </citation>
    <scope>NUCLEOTIDE SEQUENCE [LARGE SCALE GENOMIC DNA]</scope>
    <source>
        <strain evidence="3">G4 / LMG 22486</strain>
        <plasmid evidence="2 3">pBVIE01</plasmid>
    </source>
</reference>
<organism evidence="2 3">
    <name type="scientific">Burkholderia vietnamiensis (strain G4 / LMG 22486)</name>
    <name type="common">Burkholderia cepacia (strain R1808)</name>
    <dbReference type="NCBI Taxonomy" id="269482"/>
    <lineage>
        <taxon>Bacteria</taxon>
        <taxon>Pseudomonadati</taxon>
        <taxon>Pseudomonadota</taxon>
        <taxon>Betaproteobacteria</taxon>
        <taxon>Burkholderiales</taxon>
        <taxon>Burkholderiaceae</taxon>
        <taxon>Burkholderia</taxon>
        <taxon>Burkholderia cepacia complex</taxon>
    </lineage>
</organism>
<name>A4JTJ5_BURVG</name>
<keyword evidence="2" id="KW-0614">Plasmid</keyword>
<gene>
    <name evidence="2" type="ordered locus">Bcep1808_6710</name>
</gene>
<feature type="region of interest" description="Disordered" evidence="1">
    <location>
        <begin position="79"/>
        <end position="119"/>
    </location>
</feature>
<dbReference type="AlphaFoldDB" id="A4JTJ5"/>
<dbReference type="HOGENOM" id="CLU_2178942_0_0_4"/>
<evidence type="ECO:0000313" key="2">
    <source>
        <dbReference type="EMBL" id="ABO59598.1"/>
    </source>
</evidence>
<geneLocation type="plasmid" evidence="2 3">
    <name>pBVIE01</name>
</geneLocation>
<feature type="region of interest" description="Disordered" evidence="1">
    <location>
        <begin position="8"/>
        <end position="28"/>
    </location>
</feature>
<protein>
    <submittedName>
        <fullName evidence="2">Uncharacterized protein</fullName>
    </submittedName>
</protein>